<evidence type="ECO:0000313" key="1">
    <source>
        <dbReference type="EMBL" id="KAF5309568.1"/>
    </source>
</evidence>
<organism evidence="1 2">
    <name type="scientific">Psilocybe cf. subviscida</name>
    <dbReference type="NCBI Taxonomy" id="2480587"/>
    <lineage>
        <taxon>Eukaryota</taxon>
        <taxon>Fungi</taxon>
        <taxon>Dikarya</taxon>
        <taxon>Basidiomycota</taxon>
        <taxon>Agaricomycotina</taxon>
        <taxon>Agaricomycetes</taxon>
        <taxon>Agaricomycetidae</taxon>
        <taxon>Agaricales</taxon>
        <taxon>Agaricineae</taxon>
        <taxon>Strophariaceae</taxon>
        <taxon>Psilocybe</taxon>
    </lineage>
</organism>
<keyword evidence="2" id="KW-1185">Reference proteome</keyword>
<dbReference type="EMBL" id="JAACJJ010000059">
    <property type="protein sequence ID" value="KAF5309568.1"/>
    <property type="molecule type" value="Genomic_DNA"/>
</dbReference>
<gene>
    <name evidence="1" type="ORF">D9619_012402</name>
</gene>
<sequence>MPKDPRYWELAVVSEDNDWVWSPDLVSAIIHNITEPRFPSTPFLYRIDDKRSQTAFLQATVTVRNERNGQPLAQPHSSAIVPLCSFASTSILRKLRSLPYMRKLVIRAPNNLPLYTHQKLHVLDNIRLFLGFFGLPIVEGTETLPPLPGYTLPSIVLPLDLRDGLDEVLQTLSQHHGLFNIEFSSPTTFSGAGVHPSVLASYICPSLQLLQSIRNLTVPGELVCPELLYTLSALHNLAEISIVSRGAGDGGSRFVELVLYYNYTFQQFPALRTLNIVSASLSTVHLPEFII</sequence>
<comment type="caution">
    <text evidence="1">The sequence shown here is derived from an EMBL/GenBank/DDBJ whole genome shotgun (WGS) entry which is preliminary data.</text>
</comment>
<dbReference type="AlphaFoldDB" id="A0A8H5ERL9"/>
<dbReference type="Proteomes" id="UP000567179">
    <property type="component" value="Unassembled WGS sequence"/>
</dbReference>
<accession>A0A8H5ERL9</accession>
<evidence type="ECO:0000313" key="2">
    <source>
        <dbReference type="Proteomes" id="UP000567179"/>
    </source>
</evidence>
<protein>
    <submittedName>
        <fullName evidence="1">Uncharacterized protein</fullName>
    </submittedName>
</protein>
<proteinExistence type="predicted"/>
<name>A0A8H5ERL9_9AGAR</name>
<reference evidence="1 2" key="1">
    <citation type="journal article" date="2020" name="ISME J.">
        <title>Uncovering the hidden diversity of litter-decomposition mechanisms in mushroom-forming fungi.</title>
        <authorList>
            <person name="Floudas D."/>
            <person name="Bentzer J."/>
            <person name="Ahren D."/>
            <person name="Johansson T."/>
            <person name="Persson P."/>
            <person name="Tunlid A."/>
        </authorList>
    </citation>
    <scope>NUCLEOTIDE SEQUENCE [LARGE SCALE GENOMIC DNA]</scope>
    <source>
        <strain evidence="1 2">CBS 101986</strain>
    </source>
</reference>